<protein>
    <submittedName>
        <fullName evidence="4">Uncharacterized protein</fullName>
    </submittedName>
</protein>
<sequence>MMPGPMNEDIRQLLVLQDRDAKAHRLEAELESIDPERERTRRDSIRTQQELDQAKQDQRQMEVRRKDLENEVEAKKEQILKFSQQQLETKKNVEYQTLGREIDHVREAISEIEEQEMELMEQQDAFKSTLAEANQVAEEAKSGEAKKISDLDEREKNIESELDAMDEERDGIVSKINKKMVAHYERLLDTKEGKAIVGVDHGSCGGCHMKLQTQEIVNAKSGREMATCTNCGRLIYYTREMVMADELD</sequence>
<dbReference type="EMBL" id="UINC01026092">
    <property type="protein sequence ID" value="SVB02908.1"/>
    <property type="molecule type" value="Genomic_DNA"/>
</dbReference>
<reference evidence="4" key="1">
    <citation type="submission" date="2018-05" db="EMBL/GenBank/DDBJ databases">
        <authorList>
            <person name="Lanie J.A."/>
            <person name="Ng W.-L."/>
            <person name="Kazmierczak K.M."/>
            <person name="Andrzejewski T.M."/>
            <person name="Davidsen T.M."/>
            <person name="Wayne K.J."/>
            <person name="Tettelin H."/>
            <person name="Glass J.I."/>
            <person name="Rusch D."/>
            <person name="Podicherti R."/>
            <person name="Tsui H.-C.T."/>
            <person name="Winkler M.E."/>
        </authorList>
    </citation>
    <scope>NUCLEOTIDE SEQUENCE</scope>
</reference>
<dbReference type="InterPro" id="IPR003743">
    <property type="entry name" value="Zf-RING_7"/>
</dbReference>
<evidence type="ECO:0000256" key="1">
    <source>
        <dbReference type="SAM" id="MobiDB-lite"/>
    </source>
</evidence>
<organism evidence="4">
    <name type="scientific">marine metagenome</name>
    <dbReference type="NCBI Taxonomy" id="408172"/>
    <lineage>
        <taxon>unclassified sequences</taxon>
        <taxon>metagenomes</taxon>
        <taxon>ecological metagenomes</taxon>
    </lineage>
</organism>
<dbReference type="InterPro" id="IPR052376">
    <property type="entry name" value="Oxidative_Scav/Glycosyltrans"/>
</dbReference>
<feature type="region of interest" description="Disordered" evidence="1">
    <location>
        <begin position="26"/>
        <end position="68"/>
    </location>
</feature>
<dbReference type="PANTHER" id="PTHR39082">
    <property type="entry name" value="PHOSPHOLIPASE C-BETA-2-RELATED"/>
    <property type="match status" value="1"/>
</dbReference>
<dbReference type="Pfam" id="PF24481">
    <property type="entry name" value="CT398_CC"/>
    <property type="match status" value="1"/>
</dbReference>
<feature type="compositionally biased region" description="Basic and acidic residues" evidence="1">
    <location>
        <begin position="26"/>
        <end position="45"/>
    </location>
</feature>
<dbReference type="Pfam" id="PF02591">
    <property type="entry name" value="Zn_ribbon_9"/>
    <property type="match status" value="1"/>
</dbReference>
<feature type="domain" description="CT398-like coiled coil hairpin" evidence="3">
    <location>
        <begin position="25"/>
        <end position="189"/>
    </location>
</feature>
<evidence type="ECO:0000259" key="3">
    <source>
        <dbReference type="Pfam" id="PF24481"/>
    </source>
</evidence>
<dbReference type="AlphaFoldDB" id="A0A382AN57"/>
<dbReference type="InterPro" id="IPR056003">
    <property type="entry name" value="CT398_CC_hairpin"/>
</dbReference>
<gene>
    <name evidence="4" type="ORF">METZ01_LOCUS155762</name>
</gene>
<evidence type="ECO:0000313" key="4">
    <source>
        <dbReference type="EMBL" id="SVB02908.1"/>
    </source>
</evidence>
<dbReference type="Gene3D" id="1.10.287.1490">
    <property type="match status" value="1"/>
</dbReference>
<feature type="domain" description="C4-type zinc ribbon" evidence="2">
    <location>
        <begin position="203"/>
        <end position="234"/>
    </location>
</feature>
<dbReference type="PANTHER" id="PTHR39082:SF1">
    <property type="entry name" value="SCAVENGER RECEPTOR CLASS A MEMBER 3"/>
    <property type="match status" value="1"/>
</dbReference>
<evidence type="ECO:0000259" key="2">
    <source>
        <dbReference type="Pfam" id="PF02591"/>
    </source>
</evidence>
<proteinExistence type="predicted"/>
<accession>A0A382AN57</accession>
<feature type="compositionally biased region" description="Basic and acidic residues" evidence="1">
    <location>
        <begin position="52"/>
        <end position="68"/>
    </location>
</feature>
<name>A0A382AN57_9ZZZZ</name>